<dbReference type="EMBL" id="CACRXK020004194">
    <property type="protein sequence ID" value="CAB4001856.1"/>
    <property type="molecule type" value="Genomic_DNA"/>
</dbReference>
<dbReference type="Proteomes" id="UP001152795">
    <property type="component" value="Unassembled WGS sequence"/>
</dbReference>
<comment type="caution">
    <text evidence="1">The sequence shown here is derived from an EMBL/GenBank/DDBJ whole genome shotgun (WGS) entry which is preliminary data.</text>
</comment>
<protein>
    <submittedName>
        <fullName evidence="1">Uncharacterized protein</fullName>
    </submittedName>
</protein>
<dbReference type="AlphaFoldDB" id="A0A7D9I737"/>
<keyword evidence="2" id="KW-1185">Reference proteome</keyword>
<sequence>MAEKVSKQLLFTYRERKIAKDIGEYKLDELVNLIRLDFGIINGENIIFQKFDDSWSAWVDVTSEQEFQNRDKIKVLVQAGSTSTGKAKGNTENSLPDTHSTNETCTDVDLGYLPHGEKHRDTCFSNNLLQRFYPLVKTFMPSKTFFRKNFIEERCRQWKIYKKKEKIEKSYQFLKSDNMASIGNRLDKGYIPTPNDGTVLSAVAIKLDSLLKEIVTLIDEIKMHDQSLFETNGLCLKRKWKQFHHTCNEEFITSLMQLKSEVNELLSRVQETSTKFSTVCRKRSSHGKSCAAKKRKNNRKNEKRKFLKRT</sequence>
<reference evidence="1" key="1">
    <citation type="submission" date="2020-04" db="EMBL/GenBank/DDBJ databases">
        <authorList>
            <person name="Alioto T."/>
            <person name="Alioto T."/>
            <person name="Gomez Garrido J."/>
        </authorList>
    </citation>
    <scope>NUCLEOTIDE SEQUENCE</scope>
    <source>
        <strain evidence="1">A484AB</strain>
    </source>
</reference>
<gene>
    <name evidence="1" type="ORF">PACLA_8A011350</name>
</gene>
<evidence type="ECO:0000313" key="1">
    <source>
        <dbReference type="EMBL" id="CAB4001856.1"/>
    </source>
</evidence>
<name>A0A7D9I737_PARCT</name>
<proteinExistence type="predicted"/>
<organism evidence="1 2">
    <name type="scientific">Paramuricea clavata</name>
    <name type="common">Red gorgonian</name>
    <name type="synonym">Violescent sea-whip</name>
    <dbReference type="NCBI Taxonomy" id="317549"/>
    <lineage>
        <taxon>Eukaryota</taxon>
        <taxon>Metazoa</taxon>
        <taxon>Cnidaria</taxon>
        <taxon>Anthozoa</taxon>
        <taxon>Octocorallia</taxon>
        <taxon>Malacalcyonacea</taxon>
        <taxon>Plexauridae</taxon>
        <taxon>Paramuricea</taxon>
    </lineage>
</organism>
<accession>A0A7D9I737</accession>
<evidence type="ECO:0000313" key="2">
    <source>
        <dbReference type="Proteomes" id="UP001152795"/>
    </source>
</evidence>